<dbReference type="PATRIC" id="fig|1423776.4.peg.805"/>
<keyword evidence="3" id="KW-1185">Reference proteome</keyword>
<organism evidence="2 3">
    <name type="scientific">Secundilactobacillus odoratitofui DSM 19909 = JCM 15043</name>
    <dbReference type="NCBI Taxonomy" id="1423776"/>
    <lineage>
        <taxon>Bacteria</taxon>
        <taxon>Bacillati</taxon>
        <taxon>Bacillota</taxon>
        <taxon>Bacilli</taxon>
        <taxon>Lactobacillales</taxon>
        <taxon>Lactobacillaceae</taxon>
        <taxon>Secundilactobacillus</taxon>
    </lineage>
</organism>
<evidence type="ECO:0000313" key="2">
    <source>
        <dbReference type="EMBL" id="KRK97826.1"/>
    </source>
</evidence>
<dbReference type="Proteomes" id="UP000051160">
    <property type="component" value="Unassembled WGS sequence"/>
</dbReference>
<feature type="transmembrane region" description="Helical" evidence="1">
    <location>
        <begin position="50"/>
        <end position="74"/>
    </location>
</feature>
<feature type="transmembrane region" description="Helical" evidence="1">
    <location>
        <begin position="94"/>
        <end position="114"/>
    </location>
</feature>
<dbReference type="AlphaFoldDB" id="A0A0R1LZQ5"/>
<feature type="transmembrane region" description="Helical" evidence="1">
    <location>
        <begin position="165"/>
        <end position="188"/>
    </location>
</feature>
<keyword evidence="1" id="KW-1133">Transmembrane helix</keyword>
<accession>A0A0R1LZQ5</accession>
<feature type="transmembrane region" description="Helical" evidence="1">
    <location>
        <begin position="12"/>
        <end position="29"/>
    </location>
</feature>
<dbReference type="RefSeq" id="WP_235805657.1">
    <property type="nucleotide sequence ID" value="NZ_AZEE01000028.1"/>
</dbReference>
<gene>
    <name evidence="2" type="ORF">FD04_GL000798</name>
</gene>
<name>A0A0R1LZQ5_9LACO</name>
<sequence length="193" mass="21901">MKAMTSEASMLIYFLLPLFIMTIGFEFSRQIYKNPLSSGMSRLNYFISKYLVFIIVAFSQFVFYYFFVFIAGGIKNGFGHASGTFVGKFAGTVGIQFVEINAIFAITVLVMYLFFSTITAVVTTIILPMILTVVIDILYKHEWLHKFSFQNNIDNAYFATYSNSALFQLILVGLGTIAVCTILAYLTFRKRDL</sequence>
<feature type="transmembrane region" description="Helical" evidence="1">
    <location>
        <begin position="121"/>
        <end position="139"/>
    </location>
</feature>
<evidence type="ECO:0000313" key="3">
    <source>
        <dbReference type="Proteomes" id="UP000051160"/>
    </source>
</evidence>
<dbReference type="EMBL" id="AZEE01000028">
    <property type="protein sequence ID" value="KRK97826.1"/>
    <property type="molecule type" value="Genomic_DNA"/>
</dbReference>
<evidence type="ECO:0000256" key="1">
    <source>
        <dbReference type="SAM" id="Phobius"/>
    </source>
</evidence>
<comment type="caution">
    <text evidence="2">The sequence shown here is derived from an EMBL/GenBank/DDBJ whole genome shotgun (WGS) entry which is preliminary data.</text>
</comment>
<reference evidence="2 3" key="1">
    <citation type="journal article" date="2015" name="Genome Announc.">
        <title>Expanding the biotechnology potential of lactobacilli through comparative genomics of 213 strains and associated genera.</title>
        <authorList>
            <person name="Sun Z."/>
            <person name="Harris H.M."/>
            <person name="McCann A."/>
            <person name="Guo C."/>
            <person name="Argimon S."/>
            <person name="Zhang W."/>
            <person name="Yang X."/>
            <person name="Jeffery I.B."/>
            <person name="Cooney J.C."/>
            <person name="Kagawa T.F."/>
            <person name="Liu W."/>
            <person name="Song Y."/>
            <person name="Salvetti E."/>
            <person name="Wrobel A."/>
            <person name="Rasinkangas P."/>
            <person name="Parkhill J."/>
            <person name="Rea M.C."/>
            <person name="O'Sullivan O."/>
            <person name="Ritari J."/>
            <person name="Douillard F.P."/>
            <person name="Paul Ross R."/>
            <person name="Yang R."/>
            <person name="Briner A.E."/>
            <person name="Felis G.E."/>
            <person name="de Vos W.M."/>
            <person name="Barrangou R."/>
            <person name="Klaenhammer T.R."/>
            <person name="Caufield P.W."/>
            <person name="Cui Y."/>
            <person name="Zhang H."/>
            <person name="O'Toole P.W."/>
        </authorList>
    </citation>
    <scope>NUCLEOTIDE SEQUENCE [LARGE SCALE GENOMIC DNA]</scope>
    <source>
        <strain evidence="2 3">DSM 19909</strain>
    </source>
</reference>
<protein>
    <submittedName>
        <fullName evidence="2">Uncharacterized protein</fullName>
    </submittedName>
</protein>
<keyword evidence="1" id="KW-0812">Transmembrane</keyword>
<keyword evidence="1" id="KW-0472">Membrane</keyword>
<proteinExistence type="predicted"/>
<dbReference type="STRING" id="1423776.FD04_GL000798"/>